<dbReference type="PANTHER" id="PTHR34406">
    <property type="entry name" value="PROTEIN YCEI"/>
    <property type="match status" value="1"/>
</dbReference>
<dbReference type="InterPro" id="IPR036761">
    <property type="entry name" value="TTHA0802/YceI-like_sf"/>
</dbReference>
<gene>
    <name evidence="2" type="ORF">DJ013_13055</name>
</gene>
<protein>
    <submittedName>
        <fullName evidence="2">YceI family protein</fullName>
    </submittedName>
</protein>
<dbReference type="AlphaFoldDB" id="A0A2Z4GDR0"/>
<dbReference type="KEGG" id="als:DJ013_13055"/>
<dbReference type="InterPro" id="IPR007372">
    <property type="entry name" value="Lipid/polyisoprenoid-bd_YceI"/>
</dbReference>
<feature type="domain" description="Lipid/polyisoprenoid-binding YceI-like" evidence="1">
    <location>
        <begin position="25"/>
        <end position="182"/>
    </location>
</feature>
<dbReference type="Proteomes" id="UP000249873">
    <property type="component" value="Chromosome"/>
</dbReference>
<accession>A0A2Z4GDR0</accession>
<keyword evidence="3" id="KW-1185">Reference proteome</keyword>
<proteinExistence type="predicted"/>
<organism evidence="2 3">
    <name type="scientific">Arcticibacterium luteifluviistationis</name>
    <dbReference type="NCBI Taxonomy" id="1784714"/>
    <lineage>
        <taxon>Bacteria</taxon>
        <taxon>Pseudomonadati</taxon>
        <taxon>Bacteroidota</taxon>
        <taxon>Cytophagia</taxon>
        <taxon>Cytophagales</taxon>
        <taxon>Leadbetterellaceae</taxon>
        <taxon>Arcticibacterium</taxon>
    </lineage>
</organism>
<dbReference type="Gene3D" id="2.40.128.110">
    <property type="entry name" value="Lipid/polyisoprenoid-binding, YceI-like"/>
    <property type="match status" value="1"/>
</dbReference>
<dbReference type="RefSeq" id="WP_111372236.1">
    <property type="nucleotide sequence ID" value="NZ_CP029480.1"/>
</dbReference>
<evidence type="ECO:0000313" key="3">
    <source>
        <dbReference type="Proteomes" id="UP000249873"/>
    </source>
</evidence>
<evidence type="ECO:0000313" key="2">
    <source>
        <dbReference type="EMBL" id="AWV99043.1"/>
    </source>
</evidence>
<reference evidence="2 3" key="1">
    <citation type="submission" date="2018-05" db="EMBL/GenBank/DDBJ databases">
        <title>Complete genome sequence of Arcticibacterium luteifluviistationis SM1504T, a cytophagaceae bacterium isolated from Arctic surface seawater.</title>
        <authorList>
            <person name="Li Y."/>
            <person name="Qin Q.-L."/>
        </authorList>
    </citation>
    <scope>NUCLEOTIDE SEQUENCE [LARGE SCALE GENOMIC DNA]</scope>
    <source>
        <strain evidence="2 3">SM1504</strain>
    </source>
</reference>
<dbReference type="Pfam" id="PF04264">
    <property type="entry name" value="YceI"/>
    <property type="match status" value="1"/>
</dbReference>
<dbReference type="PANTHER" id="PTHR34406:SF1">
    <property type="entry name" value="PROTEIN YCEI"/>
    <property type="match status" value="1"/>
</dbReference>
<name>A0A2Z4GDR0_9BACT</name>
<dbReference type="SMART" id="SM00867">
    <property type="entry name" value="YceI"/>
    <property type="match status" value="1"/>
</dbReference>
<evidence type="ECO:0000259" key="1">
    <source>
        <dbReference type="SMART" id="SM00867"/>
    </source>
</evidence>
<dbReference type="EMBL" id="CP029480">
    <property type="protein sequence ID" value="AWV99043.1"/>
    <property type="molecule type" value="Genomic_DNA"/>
</dbReference>
<dbReference type="OrthoDB" id="116832at2"/>
<dbReference type="SUPFAM" id="SSF101874">
    <property type="entry name" value="YceI-like"/>
    <property type="match status" value="1"/>
</dbReference>
<sequence>MKNLILALGVILCLGGFVSNIPAKKKVIADTGSSTFMYALRHPLHSFEGVSKSFNGIGVYNEESEKLEIIAVKVAVNSFDSGNSNRDSHVIETIDALKYPSVTFTAEDISYVGDKVTAKGKLVFHGQTKPFTVVGVQELNKGVLSISGDFNVNMIEFGVEPPSLMGMSTDEEIMVSFDFKFKL</sequence>